<name>A0A8S5MB20_9CAUD</name>
<dbReference type="Pfam" id="PF01844">
    <property type="entry name" value="HNH"/>
    <property type="match status" value="1"/>
</dbReference>
<dbReference type="SMART" id="SM00507">
    <property type="entry name" value="HNHc"/>
    <property type="match status" value="1"/>
</dbReference>
<protein>
    <submittedName>
        <fullName evidence="2">HNHc</fullName>
    </submittedName>
</protein>
<dbReference type="GO" id="GO:0004519">
    <property type="term" value="F:endonuclease activity"/>
    <property type="evidence" value="ECO:0007669"/>
    <property type="project" value="InterPro"/>
</dbReference>
<evidence type="ECO:0000259" key="1">
    <source>
        <dbReference type="SMART" id="SM00507"/>
    </source>
</evidence>
<sequence length="96" mass="11047">MNKRKRNDDKLYKITRPQAIERDSIDGYPCCVICGAPATEVHHILPRGRGGTSELNNLACLCRYCHENLAHGVFAKKTKLKLETIIMERMKQYEKN</sequence>
<accession>A0A8S5MB20</accession>
<organism evidence="2">
    <name type="scientific">Podoviridae sp. ctxOS2</name>
    <dbReference type="NCBI Taxonomy" id="2826590"/>
    <lineage>
        <taxon>Viruses</taxon>
        <taxon>Duplodnaviria</taxon>
        <taxon>Heunggongvirae</taxon>
        <taxon>Uroviricota</taxon>
        <taxon>Caudoviricetes</taxon>
    </lineage>
</organism>
<dbReference type="Gene3D" id="1.10.30.50">
    <property type="match status" value="1"/>
</dbReference>
<dbReference type="GO" id="GO:0008270">
    <property type="term" value="F:zinc ion binding"/>
    <property type="evidence" value="ECO:0007669"/>
    <property type="project" value="InterPro"/>
</dbReference>
<dbReference type="InterPro" id="IPR002711">
    <property type="entry name" value="HNH"/>
</dbReference>
<dbReference type="InterPro" id="IPR003615">
    <property type="entry name" value="HNH_nuc"/>
</dbReference>
<dbReference type="GO" id="GO:0003676">
    <property type="term" value="F:nucleic acid binding"/>
    <property type="evidence" value="ECO:0007669"/>
    <property type="project" value="InterPro"/>
</dbReference>
<reference evidence="2" key="1">
    <citation type="journal article" date="2021" name="Proc. Natl. Acad. Sci. U.S.A.">
        <title>A Catalog of Tens of Thousands of Viruses from Human Metagenomes Reveals Hidden Associations with Chronic Diseases.</title>
        <authorList>
            <person name="Tisza M.J."/>
            <person name="Buck C.B."/>
        </authorList>
    </citation>
    <scope>NUCLEOTIDE SEQUENCE</scope>
    <source>
        <strain evidence="2">CtxOS2</strain>
    </source>
</reference>
<proteinExistence type="predicted"/>
<dbReference type="CDD" id="cd00085">
    <property type="entry name" value="HNHc"/>
    <property type="match status" value="1"/>
</dbReference>
<evidence type="ECO:0000313" key="2">
    <source>
        <dbReference type="EMBL" id="DAD79368.1"/>
    </source>
</evidence>
<feature type="domain" description="HNH nuclease" evidence="1">
    <location>
        <begin position="19"/>
        <end position="67"/>
    </location>
</feature>
<dbReference type="EMBL" id="BK014864">
    <property type="protein sequence ID" value="DAD79368.1"/>
    <property type="molecule type" value="Genomic_DNA"/>
</dbReference>